<dbReference type="PROSITE" id="PS00108">
    <property type="entry name" value="PROTEIN_KINASE_ST"/>
    <property type="match status" value="1"/>
</dbReference>
<dbReference type="AlphaFoldDB" id="A0AAV8HWU1"/>
<evidence type="ECO:0000259" key="24">
    <source>
        <dbReference type="PROSITE" id="PS50927"/>
    </source>
</evidence>
<keyword evidence="6 21" id="KW-0812">Transmembrane</keyword>
<feature type="domain" description="Bulb-type lectin" evidence="24">
    <location>
        <begin position="46"/>
        <end position="173"/>
    </location>
</feature>
<feature type="signal peptide" evidence="22">
    <location>
        <begin position="1"/>
        <end position="20"/>
    </location>
</feature>
<dbReference type="Pfam" id="PF00069">
    <property type="entry name" value="Pkinase"/>
    <property type="match status" value="1"/>
</dbReference>
<evidence type="ECO:0000256" key="3">
    <source>
        <dbReference type="ARBA" id="ARBA00022536"/>
    </source>
</evidence>
<evidence type="ECO:0000256" key="14">
    <source>
        <dbReference type="ARBA" id="ARBA00023157"/>
    </source>
</evidence>
<dbReference type="Pfam" id="PF00954">
    <property type="entry name" value="S_locus_glycop"/>
    <property type="match status" value="1"/>
</dbReference>
<evidence type="ECO:0000259" key="25">
    <source>
        <dbReference type="PROSITE" id="PS50948"/>
    </source>
</evidence>
<dbReference type="SUPFAM" id="SSF51110">
    <property type="entry name" value="alpha-D-mannose-specific plant lectins"/>
    <property type="match status" value="1"/>
</dbReference>
<name>A0AAV8HWU1_9POAL</name>
<dbReference type="InterPro" id="IPR008271">
    <property type="entry name" value="Ser/Thr_kinase_AS"/>
</dbReference>
<evidence type="ECO:0000256" key="13">
    <source>
        <dbReference type="ARBA" id="ARBA00023136"/>
    </source>
</evidence>
<keyword evidence="3" id="KW-0245">EGF-like domain</keyword>
<dbReference type="PROSITE" id="PS00107">
    <property type="entry name" value="PROTEIN_KINASE_ATP"/>
    <property type="match status" value="1"/>
</dbReference>
<evidence type="ECO:0000256" key="7">
    <source>
        <dbReference type="ARBA" id="ARBA00022729"/>
    </source>
</evidence>
<evidence type="ECO:0000313" key="26">
    <source>
        <dbReference type="EMBL" id="KAJ4820692.1"/>
    </source>
</evidence>
<reference evidence="26" key="1">
    <citation type="submission" date="2022-08" db="EMBL/GenBank/DDBJ databases">
        <authorList>
            <person name="Marques A."/>
        </authorList>
    </citation>
    <scope>NUCLEOTIDE SEQUENCE</scope>
    <source>
        <strain evidence="26">RhyPub2mFocal</strain>
        <tissue evidence="26">Leaves</tissue>
    </source>
</reference>
<keyword evidence="7 22" id="KW-0732">Signal</keyword>
<dbReference type="GO" id="GO:0004674">
    <property type="term" value="F:protein serine/threonine kinase activity"/>
    <property type="evidence" value="ECO:0007669"/>
    <property type="project" value="UniProtKB-KW"/>
</dbReference>
<evidence type="ECO:0000256" key="15">
    <source>
        <dbReference type="ARBA" id="ARBA00023170"/>
    </source>
</evidence>
<dbReference type="GO" id="GO:0016020">
    <property type="term" value="C:membrane"/>
    <property type="evidence" value="ECO:0007669"/>
    <property type="project" value="UniProtKB-SubCell"/>
</dbReference>
<evidence type="ECO:0000259" key="23">
    <source>
        <dbReference type="PROSITE" id="PS50011"/>
    </source>
</evidence>
<evidence type="ECO:0000256" key="2">
    <source>
        <dbReference type="ARBA" id="ARBA00022527"/>
    </source>
</evidence>
<keyword evidence="11 19" id="KW-0067">ATP-binding</keyword>
<dbReference type="GO" id="GO:0048544">
    <property type="term" value="P:recognition of pollen"/>
    <property type="evidence" value="ECO:0007669"/>
    <property type="project" value="InterPro"/>
</dbReference>
<keyword evidence="15" id="KW-0675">Receptor</keyword>
<dbReference type="FunFam" id="3.30.200.20:FF:000178">
    <property type="entry name" value="serine/threonine-protein kinase PBS1-like"/>
    <property type="match status" value="1"/>
</dbReference>
<dbReference type="CDD" id="cd01098">
    <property type="entry name" value="PAN_AP_plant"/>
    <property type="match status" value="1"/>
</dbReference>
<evidence type="ECO:0000256" key="6">
    <source>
        <dbReference type="ARBA" id="ARBA00022692"/>
    </source>
</evidence>
<evidence type="ECO:0000256" key="9">
    <source>
        <dbReference type="ARBA" id="ARBA00022741"/>
    </source>
</evidence>
<comment type="catalytic activity">
    <reaction evidence="18 19">
        <text>L-seryl-[protein] + ATP = O-phospho-L-seryl-[protein] + ADP + H(+)</text>
        <dbReference type="Rhea" id="RHEA:17989"/>
        <dbReference type="Rhea" id="RHEA-COMP:9863"/>
        <dbReference type="Rhea" id="RHEA-COMP:11604"/>
        <dbReference type="ChEBI" id="CHEBI:15378"/>
        <dbReference type="ChEBI" id="CHEBI:29999"/>
        <dbReference type="ChEBI" id="CHEBI:30616"/>
        <dbReference type="ChEBI" id="CHEBI:83421"/>
        <dbReference type="ChEBI" id="CHEBI:456216"/>
        <dbReference type="EC" id="2.7.11.1"/>
    </reaction>
</comment>
<dbReference type="PANTHER" id="PTHR47976:SF30">
    <property type="entry name" value="RECEPTOR-LIKE SERINE_THREONINE-PROTEIN KINASE"/>
    <property type="match status" value="1"/>
</dbReference>
<evidence type="ECO:0000313" key="27">
    <source>
        <dbReference type="Proteomes" id="UP001140206"/>
    </source>
</evidence>
<dbReference type="Gene3D" id="3.30.200.20">
    <property type="entry name" value="Phosphorylase Kinase, domain 1"/>
    <property type="match status" value="1"/>
</dbReference>
<keyword evidence="27" id="KW-1185">Reference proteome</keyword>
<comment type="subcellular location">
    <subcellularLocation>
        <location evidence="1">Membrane</location>
        <topology evidence="1">Single-pass type I membrane protein</topology>
    </subcellularLocation>
</comment>
<dbReference type="PROSITE" id="PS50948">
    <property type="entry name" value="PAN"/>
    <property type="match status" value="1"/>
</dbReference>
<dbReference type="InterPro" id="IPR000719">
    <property type="entry name" value="Prot_kinase_dom"/>
</dbReference>
<feature type="binding site" evidence="20">
    <location>
        <position position="552"/>
    </location>
    <ligand>
        <name>ATP</name>
        <dbReference type="ChEBI" id="CHEBI:30616"/>
    </ligand>
</feature>
<evidence type="ECO:0000256" key="10">
    <source>
        <dbReference type="ARBA" id="ARBA00022777"/>
    </source>
</evidence>
<evidence type="ECO:0000256" key="1">
    <source>
        <dbReference type="ARBA" id="ARBA00004479"/>
    </source>
</evidence>
<proteinExistence type="inferred from homology"/>
<dbReference type="PROSITE" id="PS50011">
    <property type="entry name" value="PROTEIN_KINASE_DOM"/>
    <property type="match status" value="1"/>
</dbReference>
<evidence type="ECO:0000256" key="21">
    <source>
        <dbReference type="SAM" id="Phobius"/>
    </source>
</evidence>
<dbReference type="InterPro" id="IPR003609">
    <property type="entry name" value="Pan_app"/>
</dbReference>
<dbReference type="InterPro" id="IPR017441">
    <property type="entry name" value="Protein_kinase_ATP_BS"/>
</dbReference>
<evidence type="ECO:0000256" key="5">
    <source>
        <dbReference type="ARBA" id="ARBA00022679"/>
    </source>
</evidence>
<dbReference type="InterPro" id="IPR001480">
    <property type="entry name" value="Bulb-type_lectin_dom"/>
</dbReference>
<dbReference type="Proteomes" id="UP001140206">
    <property type="component" value="Chromosome 1"/>
</dbReference>
<evidence type="ECO:0000256" key="12">
    <source>
        <dbReference type="ARBA" id="ARBA00022989"/>
    </source>
</evidence>
<evidence type="ECO:0000256" key="20">
    <source>
        <dbReference type="PROSITE-ProRule" id="PRU10141"/>
    </source>
</evidence>
<keyword evidence="8" id="KW-0430">Lectin</keyword>
<gene>
    <name evidence="26" type="ORF">LUZ62_033258</name>
</gene>
<dbReference type="GO" id="GO:0051707">
    <property type="term" value="P:response to other organism"/>
    <property type="evidence" value="ECO:0007669"/>
    <property type="project" value="UniProtKB-ARBA"/>
</dbReference>
<dbReference type="InterPro" id="IPR000858">
    <property type="entry name" value="S_locus_glycoprot_dom"/>
</dbReference>
<evidence type="ECO:0000256" key="18">
    <source>
        <dbReference type="ARBA" id="ARBA00048679"/>
    </source>
</evidence>
<dbReference type="InterPro" id="IPR051343">
    <property type="entry name" value="G-type_lectin_kinases/EP1-like"/>
</dbReference>
<dbReference type="Gene3D" id="1.10.510.10">
    <property type="entry name" value="Transferase(Phosphotransferase) domain 1"/>
    <property type="match status" value="1"/>
</dbReference>
<evidence type="ECO:0000256" key="17">
    <source>
        <dbReference type="ARBA" id="ARBA00047899"/>
    </source>
</evidence>
<evidence type="ECO:0000256" key="22">
    <source>
        <dbReference type="SAM" id="SignalP"/>
    </source>
</evidence>
<protein>
    <recommendedName>
        <fullName evidence="19">Receptor-like serine/threonine-protein kinase</fullName>
        <ecNumber evidence="19">2.7.11.1</ecNumber>
    </recommendedName>
</protein>
<keyword evidence="16" id="KW-0325">Glycoprotein</keyword>
<dbReference type="PROSITE" id="PS50927">
    <property type="entry name" value="BULB_LECTIN"/>
    <property type="match status" value="1"/>
</dbReference>
<dbReference type="SMART" id="SM00473">
    <property type="entry name" value="PAN_AP"/>
    <property type="match status" value="1"/>
</dbReference>
<keyword evidence="2 19" id="KW-0723">Serine/threonine-protein kinase</keyword>
<dbReference type="SMART" id="SM00220">
    <property type="entry name" value="S_TKc"/>
    <property type="match status" value="1"/>
</dbReference>
<dbReference type="Pfam" id="PF01453">
    <property type="entry name" value="B_lectin"/>
    <property type="match status" value="1"/>
</dbReference>
<dbReference type="Gene3D" id="2.90.10.10">
    <property type="entry name" value="Bulb-type lectin domain"/>
    <property type="match status" value="1"/>
</dbReference>
<feature type="transmembrane region" description="Helical" evidence="21">
    <location>
        <begin position="471"/>
        <end position="492"/>
    </location>
</feature>
<keyword evidence="10 19" id="KW-0418">Kinase</keyword>
<keyword evidence="12 21" id="KW-1133">Transmembrane helix</keyword>
<dbReference type="PIRSF" id="PIRSF000641">
    <property type="entry name" value="SRK"/>
    <property type="match status" value="1"/>
</dbReference>
<dbReference type="GO" id="GO:0005524">
    <property type="term" value="F:ATP binding"/>
    <property type="evidence" value="ECO:0007669"/>
    <property type="project" value="UniProtKB-UniRule"/>
</dbReference>
<feature type="domain" description="Protein kinase" evidence="23">
    <location>
        <begin position="525"/>
        <end position="808"/>
    </location>
</feature>
<dbReference type="SMART" id="SM00108">
    <property type="entry name" value="B_lectin"/>
    <property type="match status" value="1"/>
</dbReference>
<keyword evidence="4" id="KW-0597">Phosphoprotein</keyword>
<evidence type="ECO:0000256" key="19">
    <source>
        <dbReference type="PIRNR" id="PIRNR000641"/>
    </source>
</evidence>
<feature type="chain" id="PRO_5043529801" description="Receptor-like serine/threonine-protein kinase" evidence="22">
    <location>
        <begin position="21"/>
        <end position="836"/>
    </location>
</feature>
<feature type="domain" description="Apple" evidence="25">
    <location>
        <begin position="356"/>
        <end position="444"/>
    </location>
</feature>
<evidence type="ECO:0000256" key="11">
    <source>
        <dbReference type="ARBA" id="ARBA00022840"/>
    </source>
</evidence>
<organism evidence="26 27">
    <name type="scientific">Rhynchospora pubera</name>
    <dbReference type="NCBI Taxonomy" id="906938"/>
    <lineage>
        <taxon>Eukaryota</taxon>
        <taxon>Viridiplantae</taxon>
        <taxon>Streptophyta</taxon>
        <taxon>Embryophyta</taxon>
        <taxon>Tracheophyta</taxon>
        <taxon>Spermatophyta</taxon>
        <taxon>Magnoliopsida</taxon>
        <taxon>Liliopsida</taxon>
        <taxon>Poales</taxon>
        <taxon>Cyperaceae</taxon>
        <taxon>Cyperoideae</taxon>
        <taxon>Rhynchosporeae</taxon>
        <taxon>Rhynchospora</taxon>
    </lineage>
</organism>
<dbReference type="InterPro" id="IPR036426">
    <property type="entry name" value="Bulb-type_lectin_dom_sf"/>
</dbReference>
<keyword evidence="9 19" id="KW-0547">Nucleotide-binding</keyword>
<dbReference type="EC" id="2.7.11.1" evidence="19"/>
<keyword evidence="14" id="KW-1015">Disulfide bond</keyword>
<evidence type="ECO:0000256" key="8">
    <source>
        <dbReference type="ARBA" id="ARBA00022734"/>
    </source>
</evidence>
<keyword evidence="5 19" id="KW-0808">Transferase</keyword>
<comment type="caution">
    <text evidence="26">The sequence shown here is derived from an EMBL/GenBank/DDBJ whole genome shotgun (WGS) entry which is preliminary data.</text>
</comment>
<dbReference type="InterPro" id="IPR024171">
    <property type="entry name" value="SRK-like_kinase"/>
</dbReference>
<evidence type="ECO:0000256" key="4">
    <source>
        <dbReference type="ARBA" id="ARBA00022553"/>
    </source>
</evidence>
<dbReference type="InterPro" id="IPR011009">
    <property type="entry name" value="Kinase-like_dom_sf"/>
</dbReference>
<comment type="catalytic activity">
    <reaction evidence="17 19">
        <text>L-threonyl-[protein] + ATP = O-phospho-L-threonyl-[protein] + ADP + H(+)</text>
        <dbReference type="Rhea" id="RHEA:46608"/>
        <dbReference type="Rhea" id="RHEA-COMP:11060"/>
        <dbReference type="Rhea" id="RHEA-COMP:11605"/>
        <dbReference type="ChEBI" id="CHEBI:15378"/>
        <dbReference type="ChEBI" id="CHEBI:30013"/>
        <dbReference type="ChEBI" id="CHEBI:30616"/>
        <dbReference type="ChEBI" id="CHEBI:61977"/>
        <dbReference type="ChEBI" id="CHEBI:456216"/>
        <dbReference type="EC" id="2.7.11.1"/>
    </reaction>
</comment>
<dbReference type="EMBL" id="JAMFTS010000001">
    <property type="protein sequence ID" value="KAJ4820692.1"/>
    <property type="molecule type" value="Genomic_DNA"/>
</dbReference>
<sequence length="836" mass="92981">MSSCIPVLAILLSSSFFVNPQPLYNSTAIAPTSWINSPSVPSTNFSFSFARVLLLQLNPDGYGPSFAAGFYCDFCNDDSLFFSIFIVSTDSAGIDTDSFLPQVIWTANQGHPVSENATLQLTSQSGLTLRDSDGSIIWTTDVGNRSVAGINITEYGNLVLFDKDNSSIWQSWEHPTDSLVIGQSLAGGQSLIAASSINTDLTDMPYLLITLLAGGLFAFVNSDPPQLYDQIALNLNKSVDNSTFMTFANGTLKMSSMLHKPKESQVLINLGAAKGIQYMKLENDGHLKIYEYNLNNNKWNMVRDLFGTEECNYPASCGSYGICSNNKTCTCPKYFKQLVSHQLPELGCSAITPITCEDVNNLHWVTINNVSYFNYIDDTAFSRIDVESCKEACLRNCSCKAVVYHSYGNSYNGKCFPLSEVFSFKKYQADSIEAESPDSYGSAHIKVHVSPSPSPSAPPQHSSSRVGLGPILGSTFGALLLFIALINIYLVCLRRGEEEQDKDFIEQLPGMPTRFSFEELQVATENFTKKLGEGGFGIVFEGSWANKRIAVKSLYNIGHGNKDFLMEVETIGSIHHINLVRLTGFCADKLNRLLVYEYMCNGSLDKWIYSSEGRVPLNWPVRFKIITDIAKGLCYLHEECTQKIVHFDIKPENILLDEKFNAKVSDFGLSKLIDREKSRIMTKMRGTPGYLAPEWLTAMVTEKVDVYSFGVVVVEVLCGRRNLDYSQIEENRHLIALLEQKSKCNELLDLIDKNLGDVELYVEEIMNVMKLAMWCLQWDGNRRPSMSAVVKVLERAMEVESSLDYNFISSIPMITNAASQVYDSAPLPTSSLSGPR</sequence>
<dbReference type="Pfam" id="PF08276">
    <property type="entry name" value="PAN_2"/>
    <property type="match status" value="1"/>
</dbReference>
<dbReference type="GO" id="GO:0030246">
    <property type="term" value="F:carbohydrate binding"/>
    <property type="evidence" value="ECO:0007669"/>
    <property type="project" value="UniProtKB-KW"/>
</dbReference>
<accession>A0AAV8HWU1</accession>
<dbReference type="FunFam" id="1.10.510.10:FF:000248">
    <property type="entry name" value="S-receptor-like kinase 5"/>
    <property type="match status" value="1"/>
</dbReference>
<dbReference type="SUPFAM" id="SSF56112">
    <property type="entry name" value="Protein kinase-like (PK-like)"/>
    <property type="match status" value="1"/>
</dbReference>
<comment type="similarity">
    <text evidence="19">Belongs to the protein kinase superfamily. Ser/Thr protein kinase family.</text>
</comment>
<keyword evidence="13 21" id="KW-0472">Membrane</keyword>
<dbReference type="PANTHER" id="PTHR47976">
    <property type="entry name" value="G-TYPE LECTIN S-RECEPTOR-LIKE SERINE/THREONINE-PROTEIN KINASE SD2-5"/>
    <property type="match status" value="1"/>
</dbReference>
<evidence type="ECO:0000256" key="16">
    <source>
        <dbReference type="ARBA" id="ARBA00023180"/>
    </source>
</evidence>